<protein>
    <submittedName>
        <fullName evidence="7">ATP-binding cassette domain-containing protein</fullName>
    </submittedName>
</protein>
<dbReference type="RefSeq" id="WP_034425791.1">
    <property type="nucleotide sequence ID" value="NZ_CP045798.1"/>
</dbReference>
<reference evidence="7 8" key="1">
    <citation type="journal article" date="2019" name="Front. Microbiol.">
        <title>Thermoanaerosceptrum fracticalcis gen. nov. sp. nov., a Novel Fumarate-Fermenting Microorganism From a Deep Fractured Carbonate Aquifer of the US Great Basin.</title>
        <authorList>
            <person name="Hamilton-Brehm S.D."/>
            <person name="Stewart L.E."/>
            <person name="Zavarin M."/>
            <person name="Caldwell M."/>
            <person name="Lawson P.A."/>
            <person name="Onstott T.C."/>
            <person name="Grzymski J."/>
            <person name="Neveux I."/>
            <person name="Lollar B.S."/>
            <person name="Russell C.E."/>
            <person name="Moser D.P."/>
        </authorList>
    </citation>
    <scope>NUCLEOTIDE SEQUENCE [LARGE SCALE GENOMIC DNA]</scope>
    <source>
        <strain evidence="7 8">DRI-13</strain>
    </source>
</reference>
<dbReference type="GO" id="GO:0016887">
    <property type="term" value="F:ATP hydrolysis activity"/>
    <property type="evidence" value="ECO:0007669"/>
    <property type="project" value="InterPro"/>
</dbReference>
<dbReference type="AlphaFoldDB" id="A0A7G6E1V6"/>
<dbReference type="SUPFAM" id="SSF52540">
    <property type="entry name" value="P-loop containing nucleoside triphosphate hydrolases"/>
    <property type="match status" value="1"/>
</dbReference>
<evidence type="ECO:0000256" key="2">
    <source>
        <dbReference type="ARBA" id="ARBA00022448"/>
    </source>
</evidence>
<keyword evidence="4 7" id="KW-0067">ATP-binding</keyword>
<evidence type="ECO:0000256" key="4">
    <source>
        <dbReference type="ARBA" id="ARBA00022840"/>
    </source>
</evidence>
<dbReference type="PANTHER" id="PTHR43820:SF4">
    <property type="entry name" value="HIGH-AFFINITY BRANCHED-CHAIN AMINO ACID TRANSPORT ATP-BINDING PROTEIN LIVF"/>
    <property type="match status" value="1"/>
</dbReference>
<dbReference type="SMART" id="SM00382">
    <property type="entry name" value="AAA"/>
    <property type="match status" value="1"/>
</dbReference>
<keyword evidence="5" id="KW-0029">Amino-acid transport</keyword>
<dbReference type="GO" id="GO:0015658">
    <property type="term" value="F:branched-chain amino acid transmembrane transporter activity"/>
    <property type="evidence" value="ECO:0007669"/>
    <property type="project" value="InterPro"/>
</dbReference>
<evidence type="ECO:0000256" key="5">
    <source>
        <dbReference type="ARBA" id="ARBA00022970"/>
    </source>
</evidence>
<name>A0A7G6E1V6_THEFR</name>
<accession>A0A7G6E1V6</accession>
<dbReference type="InterPro" id="IPR052156">
    <property type="entry name" value="BCAA_Transport_ATP-bd_LivF"/>
</dbReference>
<dbReference type="OrthoDB" id="9779136at2"/>
<gene>
    <name evidence="7" type="ORF">BR63_06850</name>
</gene>
<keyword evidence="2" id="KW-0813">Transport</keyword>
<dbReference type="GO" id="GO:0005524">
    <property type="term" value="F:ATP binding"/>
    <property type="evidence" value="ECO:0007669"/>
    <property type="project" value="UniProtKB-KW"/>
</dbReference>
<dbReference type="InterPro" id="IPR017871">
    <property type="entry name" value="ABC_transporter-like_CS"/>
</dbReference>
<dbReference type="GO" id="GO:0015807">
    <property type="term" value="P:L-amino acid transport"/>
    <property type="evidence" value="ECO:0007669"/>
    <property type="project" value="TreeGrafter"/>
</dbReference>
<dbReference type="KEGG" id="tfr:BR63_06850"/>
<evidence type="ECO:0000259" key="6">
    <source>
        <dbReference type="PROSITE" id="PS50893"/>
    </source>
</evidence>
<dbReference type="InterPro" id="IPR003593">
    <property type="entry name" value="AAA+_ATPase"/>
</dbReference>
<dbReference type="InterPro" id="IPR030660">
    <property type="entry name" value="ABC_branched_ATPase_LivF/BraG"/>
</dbReference>
<dbReference type="Pfam" id="PF00005">
    <property type="entry name" value="ABC_tran"/>
    <property type="match status" value="1"/>
</dbReference>
<dbReference type="PROSITE" id="PS00211">
    <property type="entry name" value="ABC_TRANSPORTER_1"/>
    <property type="match status" value="1"/>
</dbReference>
<dbReference type="Proteomes" id="UP000515847">
    <property type="component" value="Chromosome"/>
</dbReference>
<comment type="similarity">
    <text evidence="1">Belongs to the ABC transporter superfamily.</text>
</comment>
<feature type="domain" description="ABC transporter" evidence="6">
    <location>
        <begin position="2"/>
        <end position="234"/>
    </location>
</feature>
<keyword evidence="8" id="KW-1185">Reference proteome</keyword>
<evidence type="ECO:0000256" key="3">
    <source>
        <dbReference type="ARBA" id="ARBA00022741"/>
    </source>
</evidence>
<evidence type="ECO:0000256" key="1">
    <source>
        <dbReference type="ARBA" id="ARBA00005417"/>
    </source>
</evidence>
<dbReference type="PIRSF" id="PIRSF039137">
    <property type="entry name" value="ABC_branched_ATPase"/>
    <property type="match status" value="1"/>
</dbReference>
<keyword evidence="3" id="KW-0547">Nucleotide-binding</keyword>
<evidence type="ECO:0000313" key="7">
    <source>
        <dbReference type="EMBL" id="QNB46060.1"/>
    </source>
</evidence>
<organism evidence="7 8">
    <name type="scientific">Thermanaerosceptrum fracticalcis</name>
    <dbReference type="NCBI Taxonomy" id="1712410"/>
    <lineage>
        <taxon>Bacteria</taxon>
        <taxon>Bacillati</taxon>
        <taxon>Bacillota</taxon>
        <taxon>Clostridia</taxon>
        <taxon>Eubacteriales</taxon>
        <taxon>Peptococcaceae</taxon>
        <taxon>Thermanaerosceptrum</taxon>
    </lineage>
</organism>
<dbReference type="InterPro" id="IPR027417">
    <property type="entry name" value="P-loop_NTPase"/>
</dbReference>
<evidence type="ECO:0000313" key="8">
    <source>
        <dbReference type="Proteomes" id="UP000515847"/>
    </source>
</evidence>
<dbReference type="PANTHER" id="PTHR43820">
    <property type="entry name" value="HIGH-AFFINITY BRANCHED-CHAIN AMINO ACID TRANSPORT ATP-BINDING PROTEIN LIVF"/>
    <property type="match status" value="1"/>
</dbReference>
<dbReference type="Gene3D" id="3.40.50.300">
    <property type="entry name" value="P-loop containing nucleotide triphosphate hydrolases"/>
    <property type="match status" value="1"/>
</dbReference>
<dbReference type="EMBL" id="CP045798">
    <property type="protein sequence ID" value="QNB46060.1"/>
    <property type="molecule type" value="Genomic_DNA"/>
</dbReference>
<dbReference type="InterPro" id="IPR003439">
    <property type="entry name" value="ABC_transporter-like_ATP-bd"/>
</dbReference>
<dbReference type="PROSITE" id="PS50893">
    <property type="entry name" value="ABC_TRANSPORTER_2"/>
    <property type="match status" value="1"/>
</dbReference>
<dbReference type="CDD" id="cd03224">
    <property type="entry name" value="ABC_TM1139_LivF_branched"/>
    <property type="match status" value="1"/>
</dbReference>
<sequence length="234" mass="25684">MLVVEGIKASYGHTEVLHGVSFTAEEGKITTLIGANGAGKTTTLNCIAGVIKPQEGRILWKGQDITTLKPSQIVRMGISLIPEGRHVFPQMTVAENLEMGAYTRKDKEGVRRDLEWVLELFPVLKTRYKQLAGTMSGGEQQMLAVGRSLMANPELMLMDEPSMGLAPIIVQEVFKVIHQIKEMGKTILLVEQNATMALNHAHHAYVIELGKIVLSGSGRELLQNPEVEKAYLGL</sequence>
<proteinExistence type="inferred from homology"/>